<name>A0AAE2A7Q9_PSEFL</name>
<protein>
    <submittedName>
        <fullName evidence="1">Uncharacterized protein</fullName>
    </submittedName>
</protein>
<sequence>MFNWFRRKKSHAVIPLYLPDADYKDLPGSVGPSVDDVRYEALEFEKMVKGYIECKTGNWPKHQSLASLIKNELPKFDMYPEIPELWTKFIAQAVKLNTWRNKIVHSDLSNVQGLPDLPELYEQFRGANTMLRPFGFVGSRSRDRFSGMRWKGPHLHFKIDETFYILNAQDIGNLLSELHPSSRGKVHFQKGKLVGSKMLDYRYERYTYYIEGCEPFELIEEESMALQDLLLCFLSNHELEYRV</sequence>
<gene>
    <name evidence="1" type="ORF">QS95_12670</name>
</gene>
<dbReference type="Proteomes" id="UP000031587">
    <property type="component" value="Unassembled WGS sequence"/>
</dbReference>
<dbReference type="EMBL" id="JTGH01000010">
    <property type="protein sequence ID" value="KIF60345.1"/>
    <property type="molecule type" value="Genomic_DNA"/>
</dbReference>
<comment type="caution">
    <text evidence="1">The sequence shown here is derived from an EMBL/GenBank/DDBJ whole genome shotgun (WGS) entry which is preliminary data.</text>
</comment>
<evidence type="ECO:0000313" key="2">
    <source>
        <dbReference type="Proteomes" id="UP000031587"/>
    </source>
</evidence>
<accession>A0AAE2A7Q9</accession>
<proteinExistence type="predicted"/>
<evidence type="ECO:0000313" key="1">
    <source>
        <dbReference type="EMBL" id="KIF60345.1"/>
    </source>
</evidence>
<dbReference type="RefSeq" id="WP_039768456.1">
    <property type="nucleotide sequence ID" value="NZ_JTGH01000010.1"/>
</dbReference>
<reference evidence="1 2" key="1">
    <citation type="submission" date="2014-11" db="EMBL/GenBank/DDBJ databases">
        <title>Draft genome sequence of Pseudomonas fluorescens strains SF4c SF39a.</title>
        <authorList>
            <person name="Underwood G.E."/>
            <person name="Ly L.K."/>
            <person name="Bitzer A.S."/>
            <person name="Godino A."/>
            <person name="Bucci V."/>
            <person name="Fischer S."/>
            <person name="Silby M.W."/>
        </authorList>
    </citation>
    <scope>NUCLEOTIDE SEQUENCE [LARGE SCALE GENOMIC DNA]</scope>
    <source>
        <strain evidence="1 2">SF4c</strain>
    </source>
</reference>
<dbReference type="AlphaFoldDB" id="A0AAE2A7Q9"/>
<organism evidence="1 2">
    <name type="scientific">Pseudomonas fluorescens</name>
    <dbReference type="NCBI Taxonomy" id="294"/>
    <lineage>
        <taxon>Bacteria</taxon>
        <taxon>Pseudomonadati</taxon>
        <taxon>Pseudomonadota</taxon>
        <taxon>Gammaproteobacteria</taxon>
        <taxon>Pseudomonadales</taxon>
        <taxon>Pseudomonadaceae</taxon>
        <taxon>Pseudomonas</taxon>
    </lineage>
</organism>